<keyword evidence="2" id="KW-1185">Reference proteome</keyword>
<proteinExistence type="predicted"/>
<dbReference type="EMBL" id="MTSE01000013">
    <property type="protein sequence ID" value="OUJ71971.1"/>
    <property type="molecule type" value="Genomic_DNA"/>
</dbReference>
<dbReference type="Proteomes" id="UP000194873">
    <property type="component" value="Unassembled WGS sequence"/>
</dbReference>
<protein>
    <submittedName>
        <fullName evidence="1">Uncharacterized protein</fullName>
    </submittedName>
</protein>
<dbReference type="AlphaFoldDB" id="A0A243W9R1"/>
<gene>
    <name evidence="1" type="ORF">BXP70_20380</name>
</gene>
<evidence type="ECO:0000313" key="1">
    <source>
        <dbReference type="EMBL" id="OUJ71971.1"/>
    </source>
</evidence>
<evidence type="ECO:0000313" key="2">
    <source>
        <dbReference type="Proteomes" id="UP000194873"/>
    </source>
</evidence>
<reference evidence="1 2" key="1">
    <citation type="submission" date="2017-01" db="EMBL/GenBank/DDBJ databases">
        <title>A new Hymenobacter.</title>
        <authorList>
            <person name="Liang Y."/>
            <person name="Feng F."/>
        </authorList>
    </citation>
    <scope>NUCLEOTIDE SEQUENCE [LARGE SCALE GENOMIC DNA]</scope>
    <source>
        <strain evidence="1">MIMBbqt21</strain>
    </source>
</reference>
<organism evidence="1 2">
    <name type="scientific">Hymenobacter crusticola</name>
    <dbReference type="NCBI Taxonomy" id="1770526"/>
    <lineage>
        <taxon>Bacteria</taxon>
        <taxon>Pseudomonadati</taxon>
        <taxon>Bacteroidota</taxon>
        <taxon>Cytophagia</taxon>
        <taxon>Cytophagales</taxon>
        <taxon>Hymenobacteraceae</taxon>
        <taxon>Hymenobacter</taxon>
    </lineage>
</organism>
<name>A0A243W9R1_9BACT</name>
<sequence>MLGLAFLLALAVWFCTKTSPVQSVGASTIAEQLYQRHLLSLAGRDELLRRIRHGDLRIQEYDELHQTVTEQQSNSPAAILAFCVEAFKAEFNYRTQELDVEVAAATGDSSYVDTQKSSAIFDKYRQALARFKGDTVAFQQWYYRQLPARFKIENAIKAEDSLLQGGWTIYPPIGGLPASHHWINNQRSVFGKTRTRTARDLREIGLIDVAVYQHLQELLRNGQLITEEQVCTKAASEMQYRANYDQNKVKQLQWLDSLRQAGLLSATQHQRLLRDYRPYELKKPFEVLAYCQRGQVLDLRHLSHEPQRLYPHIFAQLPAILPGFRYTDLRVTVTEKDMGSDLRQQNVTLSFQANGRHYENTFWQDFIRKDGTDPAPSLGAQVGENFYRSINRWLADQNSPLRLYRAYKPDAQSVHGDEYLGLIAMTEQQRKLLGNNQDLVSIESHDNRFSSPNIEKLVTWYQHLGLFSHLSPEQITQGRRKALSGAKISFAEVLMSFPHVVHAFDWESADSPHVYVRHTKELAVISRGGFAPEHVQDGFTFDQSLPTTIPFSFDLNNHTYRTQLKADSDWLDPAFVELIQRATQEQHAVGKFYECLGGEGYIFLTSEQHLTLSKAQPELFREAVEASDE</sequence>
<comment type="caution">
    <text evidence="1">The sequence shown here is derived from an EMBL/GenBank/DDBJ whole genome shotgun (WGS) entry which is preliminary data.</text>
</comment>
<accession>A0A243W9R1</accession>